<evidence type="ECO:0000313" key="1">
    <source>
        <dbReference type="EMBL" id="OCX76215.1"/>
    </source>
</evidence>
<reference evidence="1 2" key="1">
    <citation type="journal article" date="2016" name="Int. J. Mol. Sci.">
        <title>Comparative genomics of the extreme acidophile Acidithiobacillus thiooxidans reveals intraspecific divergence and niche adaptation.</title>
        <authorList>
            <person name="Zhang X."/>
            <person name="Feng X."/>
            <person name="Tao J."/>
            <person name="Ma L."/>
            <person name="Xiao Y."/>
            <person name="Liang Y."/>
            <person name="Liu X."/>
            <person name="Yin H."/>
        </authorList>
    </citation>
    <scope>NUCLEOTIDE SEQUENCE [LARGE SCALE GENOMIC DNA]</scope>
    <source>
        <strain evidence="1 2">A02</strain>
    </source>
</reference>
<protein>
    <recommendedName>
        <fullName evidence="3">Transposase IS4-like domain-containing protein</fullName>
    </recommendedName>
</protein>
<organism evidence="1 2">
    <name type="scientific">Acidithiobacillus thiooxidans</name>
    <name type="common">Thiobacillus thiooxidans</name>
    <dbReference type="NCBI Taxonomy" id="930"/>
    <lineage>
        <taxon>Bacteria</taxon>
        <taxon>Pseudomonadati</taxon>
        <taxon>Pseudomonadota</taxon>
        <taxon>Acidithiobacillia</taxon>
        <taxon>Acidithiobacillales</taxon>
        <taxon>Acidithiobacillaceae</taxon>
        <taxon>Acidithiobacillus</taxon>
    </lineage>
</organism>
<dbReference type="EMBL" id="LWSA01000028">
    <property type="protein sequence ID" value="OCX76215.1"/>
    <property type="molecule type" value="Genomic_DNA"/>
</dbReference>
<comment type="caution">
    <text evidence="1">The sequence shown here is derived from an EMBL/GenBank/DDBJ whole genome shotgun (WGS) entry which is preliminary data.</text>
</comment>
<sequence>MLLDTENASLEIFVGRVYRSEESEQLLQEKGCRSRIYERTNHNRPLSEVQEKVNTRRFRHRARVKHVFSAIAQQGGIFLRIIIGIARTKVKIEMRNLIYNIRRFTYLLKQEGT</sequence>
<name>A0A1C2J9N4_ACITH</name>
<dbReference type="Proteomes" id="UP000094893">
    <property type="component" value="Unassembled WGS sequence"/>
</dbReference>
<proteinExistence type="predicted"/>
<dbReference type="AlphaFoldDB" id="A0A1C2J9N4"/>
<gene>
    <name evidence="1" type="ORF">A6P07_02670</name>
</gene>
<accession>A0A1C2J9N4</accession>
<evidence type="ECO:0000313" key="2">
    <source>
        <dbReference type="Proteomes" id="UP000094893"/>
    </source>
</evidence>
<evidence type="ECO:0008006" key="3">
    <source>
        <dbReference type="Google" id="ProtNLM"/>
    </source>
</evidence>